<proteinExistence type="predicted"/>
<dbReference type="AlphaFoldDB" id="A0A117NIZ9"/>
<accession>A0A117NIZ9</accession>
<sequence>MDLLGTSSIIVDKAWWYQDGLKNGFSKWRDFSLVLALGRASDESLPQARATRPKKEQKGPDPRRRAFFLFLISNSLPCHCWWCLNTWNSCYWLRCLLWCYRWVWVSIFLPRWWLTRWWISWISWINY</sequence>
<geneLocation type="mitochondrion" evidence="1"/>
<organism evidence="1">
    <name type="scientific">Picea glauca</name>
    <name type="common">White spruce</name>
    <name type="synonym">Pinus glauca</name>
    <dbReference type="NCBI Taxonomy" id="3330"/>
    <lineage>
        <taxon>Eukaryota</taxon>
        <taxon>Viridiplantae</taxon>
        <taxon>Streptophyta</taxon>
        <taxon>Embryophyta</taxon>
        <taxon>Tracheophyta</taxon>
        <taxon>Spermatophyta</taxon>
        <taxon>Pinopsida</taxon>
        <taxon>Pinidae</taxon>
        <taxon>Conifers I</taxon>
        <taxon>Pinales</taxon>
        <taxon>Pinaceae</taxon>
        <taxon>Picea</taxon>
    </lineage>
</organism>
<dbReference type="EMBL" id="LKAM01000001">
    <property type="protein sequence ID" value="KUM50795.1"/>
    <property type="molecule type" value="Genomic_DNA"/>
</dbReference>
<reference evidence="1" key="1">
    <citation type="journal article" date="2015" name="Genome Biol. Evol.">
        <title>Organellar Genomes of White Spruce (Picea glauca): Assembly and Annotation.</title>
        <authorList>
            <person name="Jackman S.D."/>
            <person name="Warren R.L."/>
            <person name="Gibb E.A."/>
            <person name="Vandervalk B.P."/>
            <person name="Mohamadi H."/>
            <person name="Chu J."/>
            <person name="Raymond A."/>
            <person name="Pleasance S."/>
            <person name="Coope R."/>
            <person name="Wildung M.R."/>
            <person name="Ritland C.E."/>
            <person name="Bousquet J."/>
            <person name="Jones S.J."/>
            <person name="Bohlmann J."/>
            <person name="Birol I."/>
        </authorList>
    </citation>
    <scope>NUCLEOTIDE SEQUENCE [LARGE SCALE GENOMIC DNA]</scope>
    <source>
        <tissue evidence="1">Flushing bud</tissue>
    </source>
</reference>
<comment type="caution">
    <text evidence="1">The sequence shown here is derived from an EMBL/GenBank/DDBJ whole genome shotgun (WGS) entry which is preliminary data.</text>
</comment>
<protein>
    <submittedName>
        <fullName evidence="1">Uncharacterized protein</fullName>
    </submittedName>
</protein>
<name>A0A117NIZ9_PICGL</name>
<evidence type="ECO:0000313" key="1">
    <source>
        <dbReference type="EMBL" id="KUM50795.1"/>
    </source>
</evidence>
<gene>
    <name evidence="1" type="ORF">ABT39_MTgene639</name>
</gene>
<keyword evidence="1" id="KW-0496">Mitochondrion</keyword>